<dbReference type="PANTHER" id="PTHR33908:SF11">
    <property type="entry name" value="MEMBRANE PROTEIN"/>
    <property type="match status" value="1"/>
</dbReference>
<evidence type="ECO:0000256" key="3">
    <source>
        <dbReference type="ARBA" id="ARBA00022676"/>
    </source>
</evidence>
<feature type="transmembrane region" description="Helical" evidence="8">
    <location>
        <begin position="89"/>
        <end position="111"/>
    </location>
</feature>
<keyword evidence="7 8" id="KW-0472">Membrane</keyword>
<evidence type="ECO:0000256" key="4">
    <source>
        <dbReference type="ARBA" id="ARBA00022679"/>
    </source>
</evidence>
<evidence type="ECO:0000313" key="10">
    <source>
        <dbReference type="EMBL" id="KKR49468.1"/>
    </source>
</evidence>
<evidence type="ECO:0000256" key="8">
    <source>
        <dbReference type="SAM" id="Phobius"/>
    </source>
</evidence>
<comment type="subcellular location">
    <subcellularLocation>
        <location evidence="1">Cell membrane</location>
        <topology evidence="1">Multi-pass membrane protein</topology>
    </subcellularLocation>
</comment>
<proteinExistence type="predicted"/>
<evidence type="ECO:0000313" key="11">
    <source>
        <dbReference type="Proteomes" id="UP000034531"/>
    </source>
</evidence>
<feature type="transmembrane region" description="Helical" evidence="8">
    <location>
        <begin position="191"/>
        <end position="208"/>
    </location>
</feature>
<feature type="transmembrane region" description="Helical" evidence="8">
    <location>
        <begin position="320"/>
        <end position="337"/>
    </location>
</feature>
<reference evidence="10 11" key="1">
    <citation type="journal article" date="2015" name="Nature">
        <title>rRNA introns, odd ribosomes, and small enigmatic genomes across a large radiation of phyla.</title>
        <authorList>
            <person name="Brown C.T."/>
            <person name="Hug L.A."/>
            <person name="Thomas B.C."/>
            <person name="Sharon I."/>
            <person name="Castelle C.J."/>
            <person name="Singh A."/>
            <person name="Wilkins M.J."/>
            <person name="Williams K.H."/>
            <person name="Banfield J.F."/>
        </authorList>
    </citation>
    <scope>NUCLEOTIDE SEQUENCE [LARGE SCALE GENOMIC DNA]</scope>
</reference>
<dbReference type="GO" id="GO:0005886">
    <property type="term" value="C:plasma membrane"/>
    <property type="evidence" value="ECO:0007669"/>
    <property type="project" value="UniProtKB-SubCell"/>
</dbReference>
<keyword evidence="2" id="KW-1003">Cell membrane</keyword>
<dbReference type="PANTHER" id="PTHR33908">
    <property type="entry name" value="MANNOSYLTRANSFERASE YKCB-RELATED"/>
    <property type="match status" value="1"/>
</dbReference>
<keyword evidence="4" id="KW-0808">Transferase</keyword>
<feature type="transmembrane region" description="Helical" evidence="8">
    <location>
        <begin position="349"/>
        <end position="368"/>
    </location>
</feature>
<comment type="caution">
    <text evidence="10">The sequence shown here is derived from an EMBL/GenBank/DDBJ whole genome shotgun (WGS) entry which is preliminary data.</text>
</comment>
<evidence type="ECO:0000256" key="1">
    <source>
        <dbReference type="ARBA" id="ARBA00004651"/>
    </source>
</evidence>
<dbReference type="PATRIC" id="fig|1618405.3.peg.808"/>
<gene>
    <name evidence="10" type="ORF">UT84_C0026G0008</name>
</gene>
<feature type="transmembrane region" description="Helical" evidence="8">
    <location>
        <begin position="146"/>
        <end position="161"/>
    </location>
</feature>
<dbReference type="Proteomes" id="UP000034531">
    <property type="component" value="Unassembled WGS sequence"/>
</dbReference>
<dbReference type="InterPro" id="IPR050297">
    <property type="entry name" value="LipidA_mod_glycosyltrf_83"/>
</dbReference>
<dbReference type="Pfam" id="PF13231">
    <property type="entry name" value="PMT_2"/>
    <property type="match status" value="1"/>
</dbReference>
<dbReference type="GO" id="GO:0016763">
    <property type="term" value="F:pentosyltransferase activity"/>
    <property type="evidence" value="ECO:0007669"/>
    <property type="project" value="TreeGrafter"/>
</dbReference>
<evidence type="ECO:0000256" key="2">
    <source>
        <dbReference type="ARBA" id="ARBA00022475"/>
    </source>
</evidence>
<feature type="transmembrane region" description="Helical" evidence="8">
    <location>
        <begin position="399"/>
        <end position="416"/>
    </location>
</feature>
<feature type="transmembrane region" description="Helical" evidence="8">
    <location>
        <begin position="215"/>
        <end position="236"/>
    </location>
</feature>
<name>A0A0G0RAN9_9BACT</name>
<feature type="transmembrane region" description="Helical" evidence="8">
    <location>
        <begin position="118"/>
        <end position="134"/>
    </location>
</feature>
<keyword evidence="3" id="KW-0328">Glycosyltransferase</keyword>
<feature type="transmembrane region" description="Helical" evidence="8">
    <location>
        <begin position="374"/>
        <end position="392"/>
    </location>
</feature>
<dbReference type="InterPro" id="IPR038731">
    <property type="entry name" value="RgtA/B/C-like"/>
</dbReference>
<organism evidence="10 11">
    <name type="scientific">Candidatus Curtissbacteria bacterium GW2011_GWA1_40_16</name>
    <dbReference type="NCBI Taxonomy" id="1618405"/>
    <lineage>
        <taxon>Bacteria</taxon>
        <taxon>Candidatus Curtissiibacteriota</taxon>
    </lineage>
</organism>
<keyword evidence="5 8" id="KW-0812">Transmembrane</keyword>
<accession>A0A0G0RAN9</accession>
<evidence type="ECO:0000259" key="9">
    <source>
        <dbReference type="Pfam" id="PF13231"/>
    </source>
</evidence>
<evidence type="ECO:0000256" key="6">
    <source>
        <dbReference type="ARBA" id="ARBA00022989"/>
    </source>
</evidence>
<feature type="domain" description="Glycosyltransferase RgtA/B/C/D-like" evidence="9">
    <location>
        <begin position="69"/>
        <end position="225"/>
    </location>
</feature>
<protein>
    <recommendedName>
        <fullName evidence="9">Glycosyltransferase RgtA/B/C/D-like domain-containing protein</fullName>
    </recommendedName>
</protein>
<dbReference type="GO" id="GO:0009103">
    <property type="term" value="P:lipopolysaccharide biosynthetic process"/>
    <property type="evidence" value="ECO:0007669"/>
    <property type="project" value="UniProtKB-ARBA"/>
</dbReference>
<evidence type="ECO:0000256" key="5">
    <source>
        <dbReference type="ARBA" id="ARBA00022692"/>
    </source>
</evidence>
<keyword evidence="6 8" id="KW-1133">Transmembrane helix</keyword>
<dbReference type="EMBL" id="LBYI01000026">
    <property type="protein sequence ID" value="KKR49468.1"/>
    <property type="molecule type" value="Genomic_DNA"/>
</dbReference>
<sequence length="547" mass="62735">MKIQKYKLALLAIIVLAAALRFYQLGTNPPSLDWDETAEGYNAYSLLKTGKDEYGYKLPLSFRSFDDYKPPLYIYMTVPSVAVFGLNNFAVRFPSAFLGVLAVIFCYLAVFELFKNRAIALLSSLFLAISPWHLQFSRVGFETNSTILWSTLGVWAFLNGVKSKGVKIMLWMCLASTSFGLNLFMYHNSRVFIPFFALVLIILFKNKLLKVKKYLVIPIALAVIFSIILLPIIFSIQGQLRYKGTTVFSDLSPLYKAAEKTELDRQKGLFLVGNILHNRRLVYIPIIVGNYLSHLNPTFLLFPDSFDNTANRHHVPGLALLYWWDIPFVLAGIYFLIKNKFDSKSKTVVFAWFLLAPVAAAVTWGVPHALRSEIYLPTFQIFSAIGVYTIYSYRKSKKLFIIVAGTLLVMNFAYYLHQYYVHMPLEYSKDWQYGRREAAMISNQLKNNYDRVIVSTKLEQPHEFWLYYLKYDPGRYLSEGGTISGGFLEDRNHFDKFFFKPIDFNKQSGEAKTLFIGLPSEFPQNAKVLEKIDYLNGEPAIYIVSGV</sequence>
<evidence type="ECO:0000256" key="7">
    <source>
        <dbReference type="ARBA" id="ARBA00023136"/>
    </source>
</evidence>
<dbReference type="AlphaFoldDB" id="A0A0G0RAN9"/>